<organism evidence="1 2">
    <name type="scientific">Streptomyces andamanensis</name>
    <dbReference type="NCBI Taxonomy" id="1565035"/>
    <lineage>
        <taxon>Bacteria</taxon>
        <taxon>Bacillati</taxon>
        <taxon>Actinomycetota</taxon>
        <taxon>Actinomycetes</taxon>
        <taxon>Kitasatosporales</taxon>
        <taxon>Streptomycetaceae</taxon>
        <taxon>Streptomyces</taxon>
    </lineage>
</organism>
<reference evidence="2" key="1">
    <citation type="journal article" date="2019" name="Int. J. Syst. Evol. Microbiol.">
        <title>The Global Catalogue of Microorganisms (GCM) 10K type strain sequencing project: providing services to taxonomists for standard genome sequencing and annotation.</title>
        <authorList>
            <consortium name="The Broad Institute Genomics Platform"/>
            <consortium name="The Broad Institute Genome Sequencing Center for Infectious Disease"/>
            <person name="Wu L."/>
            <person name="Ma J."/>
        </authorList>
    </citation>
    <scope>NUCLEOTIDE SEQUENCE [LARGE SCALE GENOMIC DNA]</scope>
    <source>
        <strain evidence="2">PCU 347</strain>
    </source>
</reference>
<dbReference type="Proteomes" id="UP001595824">
    <property type="component" value="Unassembled WGS sequence"/>
</dbReference>
<accession>A0ABV8TC97</accession>
<dbReference type="RefSeq" id="WP_381738402.1">
    <property type="nucleotide sequence ID" value="NZ_JBHSDP010000011.1"/>
</dbReference>
<dbReference type="EMBL" id="JBHSDP010000011">
    <property type="protein sequence ID" value="MFC4328267.1"/>
    <property type="molecule type" value="Genomic_DNA"/>
</dbReference>
<keyword evidence="2" id="KW-1185">Reference proteome</keyword>
<evidence type="ECO:0000313" key="1">
    <source>
        <dbReference type="EMBL" id="MFC4328267.1"/>
    </source>
</evidence>
<proteinExistence type="predicted"/>
<comment type="caution">
    <text evidence="1">The sequence shown here is derived from an EMBL/GenBank/DDBJ whole genome shotgun (WGS) entry which is preliminary data.</text>
</comment>
<gene>
    <name evidence="1" type="ORF">ACFPC0_10565</name>
</gene>
<protein>
    <submittedName>
        <fullName evidence="1">Uncharacterized protein</fullName>
    </submittedName>
</protein>
<sequence>MDWNEARPLRTGPGRALALEMNNSPQRAYALAVGALEQLNGLGAPNPQESAETMERALLAYLRGLAAAAIVADAACGTRQWTGAFDFAVNGGEVREFLPPDAALLGTLMVALSAVGHAMDLLPVLAAHDAAPRVPVGQAGVLKQMQMMIATASQRRMDHVSERAEEASGI</sequence>
<evidence type="ECO:0000313" key="2">
    <source>
        <dbReference type="Proteomes" id="UP001595824"/>
    </source>
</evidence>
<name>A0ABV8TC97_9ACTN</name>